<feature type="transmembrane region" description="Helical" evidence="1">
    <location>
        <begin position="88"/>
        <end position="106"/>
    </location>
</feature>
<keyword evidence="1" id="KW-0472">Membrane</keyword>
<dbReference type="Proteomes" id="UP000222106">
    <property type="component" value="Unassembled WGS sequence"/>
</dbReference>
<organism evidence="2 3">
    <name type="scientific">Georgenia soli</name>
    <dbReference type="NCBI Taxonomy" id="638953"/>
    <lineage>
        <taxon>Bacteria</taxon>
        <taxon>Bacillati</taxon>
        <taxon>Actinomycetota</taxon>
        <taxon>Actinomycetes</taxon>
        <taxon>Micrococcales</taxon>
        <taxon>Bogoriellaceae</taxon>
        <taxon>Georgenia</taxon>
    </lineage>
</organism>
<reference evidence="2 3" key="1">
    <citation type="submission" date="2017-10" db="EMBL/GenBank/DDBJ databases">
        <title>Sequencing the genomes of 1000 actinobacteria strains.</title>
        <authorList>
            <person name="Klenk H.-P."/>
        </authorList>
    </citation>
    <scope>NUCLEOTIDE SEQUENCE [LARGE SCALE GENOMIC DNA]</scope>
    <source>
        <strain evidence="2 3">DSM 21838</strain>
    </source>
</reference>
<keyword evidence="1" id="KW-0812">Transmembrane</keyword>
<evidence type="ECO:0000313" key="3">
    <source>
        <dbReference type="Proteomes" id="UP000222106"/>
    </source>
</evidence>
<name>A0A2A9EN57_9MICO</name>
<feature type="transmembrane region" description="Helical" evidence="1">
    <location>
        <begin position="195"/>
        <end position="217"/>
    </location>
</feature>
<feature type="transmembrane region" description="Helical" evidence="1">
    <location>
        <begin position="127"/>
        <end position="154"/>
    </location>
</feature>
<feature type="transmembrane region" description="Helical" evidence="1">
    <location>
        <begin position="242"/>
        <end position="263"/>
    </location>
</feature>
<evidence type="ECO:0008006" key="4">
    <source>
        <dbReference type="Google" id="ProtNLM"/>
    </source>
</evidence>
<gene>
    <name evidence="2" type="ORF">ATJ97_2196</name>
</gene>
<feature type="transmembrane region" description="Helical" evidence="1">
    <location>
        <begin position="49"/>
        <end position="68"/>
    </location>
</feature>
<keyword evidence="3" id="KW-1185">Reference proteome</keyword>
<evidence type="ECO:0000313" key="2">
    <source>
        <dbReference type="EMBL" id="PFG39685.1"/>
    </source>
</evidence>
<proteinExistence type="predicted"/>
<dbReference type="EMBL" id="PDJI01000004">
    <property type="protein sequence ID" value="PFG39685.1"/>
    <property type="molecule type" value="Genomic_DNA"/>
</dbReference>
<protein>
    <recommendedName>
        <fullName evidence="4">ABC-2 family transporter</fullName>
    </recommendedName>
</protein>
<evidence type="ECO:0000256" key="1">
    <source>
        <dbReference type="SAM" id="Phobius"/>
    </source>
</evidence>
<dbReference type="RefSeq" id="WP_098483743.1">
    <property type="nucleotide sequence ID" value="NZ_PDJI01000004.1"/>
</dbReference>
<sequence>MSTVTTNSRTSPAPTPRLAAAADGAARPVPFARLVRVELRKQVDTRAGAWLLGVIVAVNVGFILLTLFNAEPQYLTWLELTGASSWGQMLLLPLIGIMAATSEWSQRTALTTFALEPRRTRVNLAKLTSAVGLGVVVMVLALAAGAVFNVVGLVWRDGDGSWAMEWAVLAGMSLSLLILVTQGVAFGLSLLSTPVAIVAYLGLPTVWSVLTMVVSTLRGPAEWLDLNTAVLPLMAGEMTGDAWARLGTSAAVWVLLPLTFGLWRTARRDVA</sequence>
<feature type="transmembrane region" description="Helical" evidence="1">
    <location>
        <begin position="166"/>
        <end position="188"/>
    </location>
</feature>
<comment type="caution">
    <text evidence="2">The sequence shown here is derived from an EMBL/GenBank/DDBJ whole genome shotgun (WGS) entry which is preliminary data.</text>
</comment>
<dbReference type="AlphaFoldDB" id="A0A2A9EN57"/>
<accession>A0A2A9EN57</accession>
<keyword evidence="1" id="KW-1133">Transmembrane helix</keyword>
<dbReference type="OrthoDB" id="3822725at2"/>